<gene>
    <name evidence="11" type="ORF">BFW38_16935</name>
</gene>
<keyword evidence="6 9" id="KW-1133">Transmembrane helix</keyword>
<evidence type="ECO:0000256" key="8">
    <source>
        <dbReference type="ARBA" id="ARBA00038436"/>
    </source>
</evidence>
<feature type="transmembrane region" description="Helical" evidence="9">
    <location>
        <begin position="39"/>
        <end position="63"/>
    </location>
</feature>
<dbReference type="InterPro" id="IPR055348">
    <property type="entry name" value="DctQ"/>
</dbReference>
<dbReference type="AlphaFoldDB" id="A0A1E2VD76"/>
<feature type="transmembrane region" description="Helical" evidence="9">
    <location>
        <begin position="75"/>
        <end position="92"/>
    </location>
</feature>
<evidence type="ECO:0000256" key="2">
    <source>
        <dbReference type="ARBA" id="ARBA00022448"/>
    </source>
</evidence>
<evidence type="ECO:0000313" key="12">
    <source>
        <dbReference type="Proteomes" id="UP000094291"/>
    </source>
</evidence>
<dbReference type="GO" id="GO:0005886">
    <property type="term" value="C:plasma membrane"/>
    <property type="evidence" value="ECO:0007669"/>
    <property type="project" value="UniProtKB-SubCell"/>
</dbReference>
<evidence type="ECO:0000256" key="3">
    <source>
        <dbReference type="ARBA" id="ARBA00022475"/>
    </source>
</evidence>
<dbReference type="Pfam" id="PF04290">
    <property type="entry name" value="DctQ"/>
    <property type="match status" value="1"/>
</dbReference>
<evidence type="ECO:0000313" key="11">
    <source>
        <dbReference type="EMBL" id="ODC04970.1"/>
    </source>
</evidence>
<feature type="domain" description="Tripartite ATP-independent periplasmic transporters DctQ component" evidence="10">
    <location>
        <begin position="52"/>
        <end position="178"/>
    </location>
</feature>
<organism evidence="11 12">
    <name type="scientific">Terasakiispira papahanaumokuakeensis</name>
    <dbReference type="NCBI Taxonomy" id="197479"/>
    <lineage>
        <taxon>Bacteria</taxon>
        <taxon>Pseudomonadati</taxon>
        <taxon>Pseudomonadota</taxon>
        <taxon>Gammaproteobacteria</taxon>
        <taxon>Oceanospirillales</taxon>
        <taxon>Terasakiispira</taxon>
    </lineage>
</organism>
<keyword evidence="4 9" id="KW-0997">Cell inner membrane</keyword>
<dbReference type="RefSeq" id="WP_068999992.1">
    <property type="nucleotide sequence ID" value="NZ_MDTQ01000001.1"/>
</dbReference>
<evidence type="ECO:0000256" key="7">
    <source>
        <dbReference type="ARBA" id="ARBA00023136"/>
    </source>
</evidence>
<dbReference type="EMBL" id="MDTQ01000001">
    <property type="protein sequence ID" value="ODC04970.1"/>
    <property type="molecule type" value="Genomic_DNA"/>
</dbReference>
<keyword evidence="2 9" id="KW-0813">Transport</keyword>
<keyword evidence="7 9" id="KW-0472">Membrane</keyword>
<dbReference type="OrthoDB" id="5878939at2"/>
<dbReference type="PANTHER" id="PTHR35011">
    <property type="entry name" value="2,3-DIKETO-L-GULONATE TRAP TRANSPORTER SMALL PERMEASE PROTEIN YIAM"/>
    <property type="match status" value="1"/>
</dbReference>
<evidence type="ECO:0000259" key="10">
    <source>
        <dbReference type="Pfam" id="PF04290"/>
    </source>
</evidence>
<dbReference type="Proteomes" id="UP000094291">
    <property type="component" value="Unassembled WGS sequence"/>
</dbReference>
<dbReference type="STRING" id="197479.BFW38_16935"/>
<comment type="subcellular location">
    <subcellularLocation>
        <location evidence="1 9">Cell inner membrane</location>
        <topology evidence="1 9">Multi-pass membrane protein</topology>
    </subcellularLocation>
</comment>
<evidence type="ECO:0000256" key="5">
    <source>
        <dbReference type="ARBA" id="ARBA00022692"/>
    </source>
</evidence>
<comment type="function">
    <text evidence="9">Part of the tripartite ATP-independent periplasmic (TRAP) transport system.</text>
</comment>
<feature type="transmembrane region" description="Helical" evidence="9">
    <location>
        <begin position="155"/>
        <end position="176"/>
    </location>
</feature>
<evidence type="ECO:0000256" key="6">
    <source>
        <dbReference type="ARBA" id="ARBA00022989"/>
    </source>
</evidence>
<protein>
    <recommendedName>
        <fullName evidence="9">TRAP transporter small permease protein</fullName>
    </recommendedName>
</protein>
<reference evidence="11 12" key="1">
    <citation type="submission" date="2016-08" db="EMBL/GenBank/DDBJ databases">
        <authorList>
            <person name="Seilhamer J.J."/>
        </authorList>
    </citation>
    <scope>NUCLEOTIDE SEQUENCE [LARGE SCALE GENOMIC DNA]</scope>
    <source>
        <strain evidence="11 12">PH27A</strain>
    </source>
</reference>
<keyword evidence="12" id="KW-1185">Reference proteome</keyword>
<dbReference type="GO" id="GO:0022857">
    <property type="term" value="F:transmembrane transporter activity"/>
    <property type="evidence" value="ECO:0007669"/>
    <property type="project" value="UniProtKB-UniRule"/>
</dbReference>
<comment type="similarity">
    <text evidence="8 9">Belongs to the TRAP transporter small permease family.</text>
</comment>
<comment type="caution">
    <text evidence="11">The sequence shown here is derived from an EMBL/GenBank/DDBJ whole genome shotgun (WGS) entry which is preliminary data.</text>
</comment>
<comment type="subunit">
    <text evidence="9">The complex comprises the extracytoplasmic solute receptor protein and the two transmembrane proteins.</text>
</comment>
<evidence type="ECO:0000256" key="1">
    <source>
        <dbReference type="ARBA" id="ARBA00004429"/>
    </source>
</evidence>
<dbReference type="InterPro" id="IPR007387">
    <property type="entry name" value="TRAP_DctQ"/>
</dbReference>
<feature type="transmembrane region" description="Helical" evidence="9">
    <location>
        <begin position="113"/>
        <end position="135"/>
    </location>
</feature>
<evidence type="ECO:0000256" key="9">
    <source>
        <dbReference type="RuleBase" id="RU369079"/>
    </source>
</evidence>
<evidence type="ECO:0000256" key="4">
    <source>
        <dbReference type="ARBA" id="ARBA00022519"/>
    </source>
</evidence>
<proteinExistence type="inferred from homology"/>
<accession>A0A1E2VD76</accession>
<name>A0A1E2VD76_9GAMM</name>
<keyword evidence="3" id="KW-1003">Cell membrane</keyword>
<sequence>MCSDHKALEHAALEDLEAMASLPRLQGPLGRLFDWLDKALVGMATLTLLVLAATVLLQVVARLLLPFPVSWTEEFSRYLFIYMVALSAGSVLRRHRNVSVELFHHLLKPRAKAFIQACLYVLIGLFASLVTPYAWQYAQNGVWQTSPTLDVPMMYVFFSTVVTFGLLLLYSALGLIESLIAFCIPVDACAEREV</sequence>
<keyword evidence="5 9" id="KW-0812">Transmembrane</keyword>